<dbReference type="GO" id="GO:0003964">
    <property type="term" value="F:RNA-directed DNA polymerase activity"/>
    <property type="evidence" value="ECO:0007669"/>
    <property type="project" value="UniProtKB-KW"/>
</dbReference>
<keyword evidence="2" id="KW-0808">Transferase</keyword>
<feature type="domain" description="Reverse transcriptase" evidence="1">
    <location>
        <begin position="125"/>
        <end position="391"/>
    </location>
</feature>
<dbReference type="InterPro" id="IPR043502">
    <property type="entry name" value="DNA/RNA_pol_sf"/>
</dbReference>
<keyword evidence="2" id="KW-0695">RNA-directed DNA polymerase</keyword>
<gene>
    <name evidence="2" type="ORF">RF55_12562</name>
</gene>
<keyword evidence="2" id="KW-0548">Nucleotidyltransferase</keyword>
<dbReference type="InterPro" id="IPR000477">
    <property type="entry name" value="RT_dom"/>
</dbReference>
<sequence length="445" mass="50872">MSLLKSKKESYSLAIADKFVNVRNPSLFWSAVRSCRLKHTSEEHISTEGWSEFLSIVYPARVNSSLTFYGALDSFLDLDITLVELSNCISGSKRGKAPGFDGLTNEFFKALTNEWLEYLKNLFNKILNSEEFPGSWSRVASTMLHKKGSRSDPLNYQGIALINVIMKLFTQIICNRLTLWVNQANFLPEEQAGFRKPRGVMDNIFVLLVTIQMHLRRRGNKVYALFVDFRHAFDSIPQSLLWQKMYQLSVSPKLIRVIKSLYDAATIQVRTQTGYSSEVEVSEGVLQREILSPLLFIIFIADIIPYFCARGARGININDVMDLLMTLYADDLVILAYSPADLRQKLRILSDYCSENGLTVNIRYIIKLELGLPPITVKIAQLALRWITKILRMGEHRLPKIVFSRLLRLTDLGMLNSEFSWVLQLKSLLEQANSEDLWVNLSADH</sequence>
<dbReference type="CDD" id="cd01650">
    <property type="entry name" value="RT_nLTR_like"/>
    <property type="match status" value="1"/>
</dbReference>
<proteinExistence type="predicted"/>
<dbReference type="PaxDb" id="67767-A0A0J7KCF7"/>
<evidence type="ECO:0000313" key="3">
    <source>
        <dbReference type="Proteomes" id="UP000036403"/>
    </source>
</evidence>
<dbReference type="Pfam" id="PF00078">
    <property type="entry name" value="RVT_1"/>
    <property type="match status" value="1"/>
</dbReference>
<dbReference type="EMBL" id="LBMM01009567">
    <property type="protein sequence ID" value="KMQ88022.1"/>
    <property type="molecule type" value="Genomic_DNA"/>
</dbReference>
<evidence type="ECO:0000313" key="2">
    <source>
        <dbReference type="EMBL" id="KMQ88022.1"/>
    </source>
</evidence>
<dbReference type="Proteomes" id="UP000036403">
    <property type="component" value="Unassembled WGS sequence"/>
</dbReference>
<dbReference type="STRING" id="67767.A0A0J7KCF7"/>
<dbReference type="PROSITE" id="PS50878">
    <property type="entry name" value="RT_POL"/>
    <property type="match status" value="1"/>
</dbReference>
<protein>
    <submittedName>
        <fullName evidence="2">Rna-directed dna polymerase from mobile element jockey-like protein</fullName>
    </submittedName>
</protein>
<name>A0A0J7KCF7_LASNI</name>
<dbReference type="AlphaFoldDB" id="A0A0J7KCF7"/>
<dbReference type="OrthoDB" id="7555399at2759"/>
<keyword evidence="3" id="KW-1185">Reference proteome</keyword>
<organism evidence="2 3">
    <name type="scientific">Lasius niger</name>
    <name type="common">Black garden ant</name>
    <dbReference type="NCBI Taxonomy" id="67767"/>
    <lineage>
        <taxon>Eukaryota</taxon>
        <taxon>Metazoa</taxon>
        <taxon>Ecdysozoa</taxon>
        <taxon>Arthropoda</taxon>
        <taxon>Hexapoda</taxon>
        <taxon>Insecta</taxon>
        <taxon>Pterygota</taxon>
        <taxon>Neoptera</taxon>
        <taxon>Endopterygota</taxon>
        <taxon>Hymenoptera</taxon>
        <taxon>Apocrita</taxon>
        <taxon>Aculeata</taxon>
        <taxon>Formicoidea</taxon>
        <taxon>Formicidae</taxon>
        <taxon>Formicinae</taxon>
        <taxon>Lasius</taxon>
        <taxon>Lasius</taxon>
    </lineage>
</organism>
<comment type="caution">
    <text evidence="2">The sequence shown here is derived from an EMBL/GenBank/DDBJ whole genome shotgun (WGS) entry which is preliminary data.</text>
</comment>
<dbReference type="PANTHER" id="PTHR19446">
    <property type="entry name" value="REVERSE TRANSCRIPTASES"/>
    <property type="match status" value="1"/>
</dbReference>
<reference evidence="2 3" key="1">
    <citation type="submission" date="2015-04" db="EMBL/GenBank/DDBJ databases">
        <title>Lasius niger genome sequencing.</title>
        <authorList>
            <person name="Konorov E.A."/>
            <person name="Nikitin M.A."/>
            <person name="Kirill M.V."/>
            <person name="Chang P."/>
        </authorList>
    </citation>
    <scope>NUCLEOTIDE SEQUENCE [LARGE SCALE GENOMIC DNA]</scope>
    <source>
        <tissue evidence="2">Whole</tissue>
    </source>
</reference>
<evidence type="ECO:0000259" key="1">
    <source>
        <dbReference type="PROSITE" id="PS50878"/>
    </source>
</evidence>
<dbReference type="SUPFAM" id="SSF56672">
    <property type="entry name" value="DNA/RNA polymerases"/>
    <property type="match status" value="1"/>
</dbReference>
<accession>A0A0J7KCF7</accession>